<dbReference type="Gene3D" id="2.70.70.10">
    <property type="entry name" value="Glucose Permease (Domain IIA)"/>
    <property type="match status" value="1"/>
</dbReference>
<dbReference type="SUPFAM" id="SSF69318">
    <property type="entry name" value="Integrin alpha N-terminal domain"/>
    <property type="match status" value="1"/>
</dbReference>
<reference evidence="3 4" key="1">
    <citation type="submission" date="2019-05" db="EMBL/GenBank/DDBJ databases">
        <title>Comparative genomics and metabolomics analyses of clavulanic acid producing Streptomyces species provides insight into specialized metabolism and evolution of beta-lactam biosynthetic gene clusters.</title>
        <authorList>
            <person name="Moore M.A."/>
            <person name="Cruz-Morales P."/>
            <person name="Barona Gomez F."/>
            <person name="Kapil T."/>
        </authorList>
    </citation>
    <scope>NUCLEOTIDE SEQUENCE [LARGE SCALE GENOMIC DNA]</scope>
    <source>
        <strain evidence="3 4">NRRL 5741</strain>
    </source>
</reference>
<sequence>MSYVVIDHGGGWATRYLHMEVRSQAKTGTTVRQGDRIGKVSDVGSPGAYHLHYEQRRGREIVAARFNGVAFAYPRQNITSKNCRPSSAESGDWNGDGKPDVLARQTSTGTVVLHKGNGNAAFKPGSSQAGTGWTGMNAILRHGDWDGDRHEDVLATETATGDLFLYRGTGKGTFKTGRTRIDNGWNTYTPIAAGDFDGDSHNDLLGKHNTTGHLFLYRGTGTGGLAAGSTRIGTGWMGYDQITGVGDFDGDGDNDLVAREKSTGHLFLYRGTGTGGL</sequence>
<evidence type="ECO:0000313" key="4">
    <source>
        <dbReference type="Proteomes" id="UP000419138"/>
    </source>
</evidence>
<dbReference type="PANTHER" id="PTHR44103:SF1">
    <property type="entry name" value="PROPROTEIN CONVERTASE P"/>
    <property type="match status" value="1"/>
</dbReference>
<dbReference type="InterPro" id="IPR016047">
    <property type="entry name" value="M23ase_b-sheet_dom"/>
</dbReference>
<dbReference type="SUPFAM" id="SSF51261">
    <property type="entry name" value="Duplicated hybrid motif"/>
    <property type="match status" value="1"/>
</dbReference>
<dbReference type="Pfam" id="PF13517">
    <property type="entry name" value="FG-GAP_3"/>
    <property type="match status" value="1"/>
</dbReference>
<dbReference type="InterPro" id="IPR011055">
    <property type="entry name" value="Dup_hybrid_motif"/>
</dbReference>
<accession>A0A646KP51</accession>
<protein>
    <submittedName>
        <fullName evidence="3">VCBS repeat domain-containing M23 family metallopeptidase</fullName>
    </submittedName>
</protein>
<dbReference type="Gene3D" id="2.130.10.130">
    <property type="entry name" value="Integrin alpha, N-terminal"/>
    <property type="match status" value="2"/>
</dbReference>
<dbReference type="CDD" id="cd12797">
    <property type="entry name" value="M23_peptidase"/>
    <property type="match status" value="1"/>
</dbReference>
<name>A0A646KP51_STRJU</name>
<dbReference type="PANTHER" id="PTHR44103">
    <property type="entry name" value="PROPROTEIN CONVERTASE P"/>
    <property type="match status" value="1"/>
</dbReference>
<dbReference type="InterPro" id="IPR013517">
    <property type="entry name" value="FG-GAP"/>
</dbReference>
<evidence type="ECO:0000256" key="1">
    <source>
        <dbReference type="ARBA" id="ARBA00022729"/>
    </source>
</evidence>
<dbReference type="AlphaFoldDB" id="A0A646KP51"/>
<evidence type="ECO:0000313" key="3">
    <source>
        <dbReference type="EMBL" id="MQT04099.1"/>
    </source>
</evidence>
<comment type="caution">
    <text evidence="3">The sequence shown here is derived from an EMBL/GenBank/DDBJ whole genome shotgun (WGS) entry which is preliminary data.</text>
</comment>
<feature type="domain" description="M23ase beta-sheet core" evidence="2">
    <location>
        <begin position="3"/>
        <end position="60"/>
    </location>
</feature>
<dbReference type="Proteomes" id="UP000419138">
    <property type="component" value="Unassembled WGS sequence"/>
</dbReference>
<feature type="non-terminal residue" evidence="3">
    <location>
        <position position="277"/>
    </location>
</feature>
<gene>
    <name evidence="3" type="ORF">FF041_29185</name>
</gene>
<proteinExistence type="predicted"/>
<evidence type="ECO:0000259" key="2">
    <source>
        <dbReference type="Pfam" id="PF01551"/>
    </source>
</evidence>
<dbReference type="EMBL" id="VCLA01000184">
    <property type="protein sequence ID" value="MQT04099.1"/>
    <property type="molecule type" value="Genomic_DNA"/>
</dbReference>
<keyword evidence="1" id="KW-0732">Signal</keyword>
<keyword evidence="4" id="KW-1185">Reference proteome</keyword>
<dbReference type="InterPro" id="IPR028994">
    <property type="entry name" value="Integrin_alpha_N"/>
</dbReference>
<dbReference type="Pfam" id="PF01551">
    <property type="entry name" value="Peptidase_M23"/>
    <property type="match status" value="1"/>
</dbReference>
<organism evidence="3 4">
    <name type="scientific">Streptomyces jumonjinensis</name>
    <dbReference type="NCBI Taxonomy" id="1945"/>
    <lineage>
        <taxon>Bacteria</taxon>
        <taxon>Bacillati</taxon>
        <taxon>Actinomycetota</taxon>
        <taxon>Actinomycetes</taxon>
        <taxon>Kitasatosporales</taxon>
        <taxon>Streptomycetaceae</taxon>
        <taxon>Streptomyces</taxon>
    </lineage>
</organism>